<feature type="compositionally biased region" description="Acidic residues" evidence="1">
    <location>
        <begin position="1100"/>
        <end position="1110"/>
    </location>
</feature>
<dbReference type="VEuPathDB" id="VectorBase:SCAU014931"/>
<feature type="region of interest" description="Disordered" evidence="1">
    <location>
        <begin position="465"/>
        <end position="570"/>
    </location>
</feature>
<feature type="compositionally biased region" description="Low complexity" evidence="1">
    <location>
        <begin position="698"/>
        <end position="707"/>
    </location>
</feature>
<feature type="compositionally biased region" description="Acidic residues" evidence="1">
    <location>
        <begin position="2532"/>
        <end position="2547"/>
    </location>
</feature>
<feature type="compositionally biased region" description="Polar residues" evidence="1">
    <location>
        <begin position="1327"/>
        <end position="1350"/>
    </location>
</feature>
<feature type="region of interest" description="Disordered" evidence="1">
    <location>
        <begin position="934"/>
        <end position="994"/>
    </location>
</feature>
<feature type="compositionally biased region" description="Basic residues" evidence="1">
    <location>
        <begin position="1284"/>
        <end position="1294"/>
    </location>
</feature>
<feature type="compositionally biased region" description="Polar residues" evidence="1">
    <location>
        <begin position="1525"/>
        <end position="1539"/>
    </location>
</feature>
<feature type="compositionally biased region" description="Low complexity" evidence="1">
    <location>
        <begin position="1917"/>
        <end position="1931"/>
    </location>
</feature>
<feature type="compositionally biased region" description="Polar residues" evidence="1">
    <location>
        <begin position="1455"/>
        <end position="1475"/>
    </location>
</feature>
<dbReference type="InterPro" id="IPR032715">
    <property type="entry name" value="NCOA6_TRADD-N"/>
</dbReference>
<evidence type="ECO:0000259" key="2">
    <source>
        <dbReference type="Pfam" id="PF13820"/>
    </source>
</evidence>
<feature type="compositionally biased region" description="Basic and acidic residues" evidence="1">
    <location>
        <begin position="2126"/>
        <end position="2166"/>
    </location>
</feature>
<feature type="region of interest" description="Disordered" evidence="1">
    <location>
        <begin position="1421"/>
        <end position="1545"/>
    </location>
</feature>
<name>A0A1I8Q8Q8_STOCA</name>
<reference evidence="3" key="1">
    <citation type="submission" date="2020-05" db="UniProtKB">
        <authorList>
            <consortium name="EnsemblMetazoa"/>
        </authorList>
    </citation>
    <scope>IDENTIFICATION</scope>
    <source>
        <strain evidence="3">USDA</strain>
    </source>
</reference>
<sequence>MQLKQQLEPYMRITVQIPKDAAQRLRQLATESNATLRALGISSVQLEGDSVISLNVGGQQVDVKTSDISSVLGHEASGTSVSGIDGGGGGDADIGDLSQLLNVGDIAGSATAGTSGAFVQVSQQTPASLLQQQQRANVGPGQIGFGKNMGTCETMSLQQQQMLQQRRNIMLGGPSTSNAAVKQQQQGAYGAAVGQQPQQQGVFKSPNTVCPMDGKVPVPPLPVGSGSFGNGSREFPFESMRQARVLQGRDNALNTPGQSVQTPGGIPLSGGKPSVASGITQQQLMGSLGPPPNVALKVIKNPHSGEMITTTIGSTGKSQFLQPPPPPYPGVGNINSPNSPVAGGQMAKPAPSYLHSRVVASSNTGAAPNGMPTVGAGGNNGNNIAMSSPLLVNLLQNDSNSMSSQQGNNMKQSPMTSPQQQQQSLLHQQQQSPMMAAMNSPQQHIMNSPMRTATPGMDYMMAQQQQVQPQQQMLAAPGTPDNVLNVPSSPTASNNIRNIQQGPQQVMVSPSSSMYAQQQQQRFQQQQQMSPQQAALLRQQQLQRQQQMQAAASGIPQQRFMQQHSPQQQIMQQTMGTNSMLLAQQQQQQQQMRQVRVGNLSQQTPQSPLQQQRLMGITPGQQQQQQQQYMSVNAGNMSPVTAHSPASSHHSMHSPHMTPHSSHPQQQQIPSPSTTPAQSPHNVSQISQQLLPPPSPSPALAHNANAAPPTPTTHIVPSSPSATSAANVSIPPPPDYNQVTAGSASVSRWPAALNKPMDSATKSSFQEFTRYQMQYNLQQQQTQQQEQQIISNIANSLPGAAPSKSTDLMGNVNAGQSTTAVCGTNSVVDASSIDPNNVDELTEQLISLTGLDALTTNDLDALLPTLSCDIDSSLSLDDKNELESLLQDAKDLDLDLIEGMDIDETAAAATSLLAGDEQIPPNVTLAMEQMQQSQPIAVQQPQQQNQQQHVQQQIMQQPMQLQTQQQRPMQPQPQPQQQQQQSQPQQQQQQQQSQHILQQRLQQQQMQQQQQQQQSINQNPVPQQQFLMNASQQQQQQQQQLQRQFMIQQQQHLTSFNNLSSSSSSNAPASTFNSSSSTRPQSQQKQFLINPLTGELEPSPSDDSETEAEQETQLTPHGLAANNSSMNTTFTSNNSANSSIYDLLPNSSHFSEDSNSNSCSTAISKLSALDHNNSGTPLHLGAGSDTERSRDSLISNKSQKSKKAKTAVTSSAGGGGPVSSSSTCNKPGDMGSPRSASSSPSVGAMMAGSAPSASKKSKNNLLRDKLQQGVREKKSKEANASTPKPKKERAKAGSKSKAAGVSVQAQQKSAISTTIANTNVNTVVSNHNAPSKTGQSMLNAENVSSGPSSATEKIKLRLKLGKSEPAPPAYKVDNSFGNDAVQQQQSQLNAQLLSNSTLQQQQQQQQQQMSSAHVQQNLNFSNSQQQHQQQQHHHQLQQMTSQNQPSSNPPPQYQIHHQSTTHLQENTFPQSSAGVNTTNSSIPSNSSTTTTPTEEPRVPPLHISLRGGKNSIVIKNSRKERKKAQNANNATTDGSSMDSLENKTKSQLKRAHNTTASAAAVVPLANDATQMPSTDDTTNVPDAKQAKIVQHVLKTQQMNGASPTSNDMQGKVSLATQHQAQQVVSGNSAAALLSGKNGLTISAMQSLESPTSNKSQTLMDCQGLGSSNIGTVTHLPPQQLLQPSTQQQLAKITSLPNSITLSTITNPNAASGLSGGVSSGNLQIKHNLKTTATITPIQGKPITKNHKPPSYITAVQQLQLQKQQQQQQLAALAEKQTQQQMIAAAVTMLPSATTLKRVEITKVERKDASGKVIEHVLVKSNEPVATNTATATTTTTAASTTTGSPSTGSATTTTVIQGTSTTIKPTQVISTSVNANANTNATNTTTASQTAKLDISSGSAVNAKEKITNAVAGEKATTPNQNNTNNSNVNANTTAAVTTTVGGSGSINNMSYSSSASLVTTLRNSPASTGGGTPAHANSTGGEDSGIESMDALSEKSPHQLTSCSPQSLQPQMPSEKLPAQLMATKVTSVEIPKTNEDITQLHLADDEIEKELAKMEGFTEDDHLLSSSNDGKLNDPTKVNGDRTILFEDHVKKDGYHHHHHHQIHDDDDDEDDLIKNLTASIIEEHEAGEKAAKEKLENELREKEKRDSDAREKVREEVSVKEDSSNLNKPQNNDSKSKQILKEELSPKAEINHNNNYDKVVVFCASALQTEDKFEIYIFQDDEEEAEEHSRDKNFSRIMQMTAEAQDNQCLESQQEDKTLEKLVLIEDNDGDDDDVGNVENYADVKSSYHEIGDSEADEPEELMSLANEMAAAEAANLLLPEHQANFVDFDEFNICLNNILNDDDVDAEAELSPSMVISEAITATTTTTSNQLDQLFKVNKCNYTTSPMATSSTTILDSMYSNINTSSCSGSSNSGGGGVSGQLANDDLLNMVHFEHMDFSFDSELNEHVPRTATTATALATAELVAATSSSSCISKNMHFIQSGGHHDYHNVNNLELARNAMQTQAFNSTATVSASVTTTTTAVNVNDNGDDVEVDDDDEDDDDETQTALNVIKRNSHSIVNIFQ</sequence>
<feature type="domain" description="Nuclear receptor coactivator 6 TRADD-N" evidence="2">
    <location>
        <begin position="5"/>
        <end position="72"/>
    </location>
</feature>
<feature type="region of interest" description="Disordered" evidence="1">
    <location>
        <begin position="1170"/>
        <end position="1306"/>
    </location>
</feature>
<evidence type="ECO:0000313" key="3">
    <source>
        <dbReference type="EnsemblMetazoa" id="SCAU014931-PA"/>
    </source>
</evidence>
<evidence type="ECO:0000313" key="4">
    <source>
        <dbReference type="Proteomes" id="UP000095300"/>
    </source>
</evidence>
<feature type="compositionally biased region" description="Polar residues" evidence="1">
    <location>
        <begin position="1078"/>
        <end position="1087"/>
    </location>
</feature>
<dbReference type="Proteomes" id="UP000095300">
    <property type="component" value="Unassembled WGS sequence"/>
</dbReference>
<feature type="compositionally biased region" description="Basic and acidic residues" evidence="1">
    <location>
        <begin position="1261"/>
        <end position="1277"/>
    </location>
</feature>
<feature type="region of interest" description="Disordered" evidence="1">
    <location>
        <begin position="1962"/>
        <end position="2014"/>
    </location>
</feature>
<feature type="region of interest" description="Disordered" evidence="1">
    <location>
        <begin position="399"/>
        <end position="430"/>
    </location>
</feature>
<feature type="compositionally biased region" description="Low complexity" evidence="1">
    <location>
        <begin position="1476"/>
        <end position="1493"/>
    </location>
</feature>
<feature type="compositionally biased region" description="Low complexity" evidence="1">
    <location>
        <begin position="1436"/>
        <end position="1446"/>
    </location>
</feature>
<proteinExistence type="predicted"/>
<feature type="region of interest" description="Disordered" evidence="1">
    <location>
        <begin position="2126"/>
        <end position="2181"/>
    </location>
</feature>
<feature type="compositionally biased region" description="Low complexity" evidence="1">
    <location>
        <begin position="1120"/>
        <end position="1131"/>
    </location>
</feature>
<dbReference type="STRING" id="35570.A0A1I8Q8Q8"/>
<feature type="region of interest" description="Disordered" evidence="1">
    <location>
        <begin position="1057"/>
        <end position="1131"/>
    </location>
</feature>
<dbReference type="Pfam" id="PF13820">
    <property type="entry name" value="NCOA6_TRADD-N"/>
    <property type="match status" value="1"/>
</dbReference>
<feature type="compositionally biased region" description="Low complexity" evidence="1">
    <location>
        <begin position="517"/>
        <end position="552"/>
    </location>
</feature>
<feature type="region of interest" description="Disordered" evidence="1">
    <location>
        <begin position="1912"/>
        <end position="1931"/>
    </location>
</feature>
<feature type="compositionally biased region" description="Polar residues" evidence="1">
    <location>
        <begin position="485"/>
        <end position="516"/>
    </location>
</feature>
<organism evidence="3 4">
    <name type="scientific">Stomoxys calcitrans</name>
    <name type="common">Stable fly</name>
    <name type="synonym">Conops calcitrans</name>
    <dbReference type="NCBI Taxonomy" id="35570"/>
    <lineage>
        <taxon>Eukaryota</taxon>
        <taxon>Metazoa</taxon>
        <taxon>Ecdysozoa</taxon>
        <taxon>Arthropoda</taxon>
        <taxon>Hexapoda</taxon>
        <taxon>Insecta</taxon>
        <taxon>Pterygota</taxon>
        <taxon>Neoptera</taxon>
        <taxon>Endopterygota</taxon>
        <taxon>Diptera</taxon>
        <taxon>Brachycera</taxon>
        <taxon>Muscomorpha</taxon>
        <taxon>Muscoidea</taxon>
        <taxon>Muscidae</taxon>
        <taxon>Stomoxys</taxon>
    </lineage>
</organism>
<feature type="region of interest" description="Disordered" evidence="1">
    <location>
        <begin position="2527"/>
        <end position="2547"/>
    </location>
</feature>
<keyword evidence="4" id="KW-1185">Reference proteome</keyword>
<feature type="compositionally biased region" description="Low complexity" evidence="1">
    <location>
        <begin position="561"/>
        <end position="570"/>
    </location>
</feature>
<feature type="compositionally biased region" description="Low complexity" evidence="1">
    <location>
        <begin position="1057"/>
        <end position="1077"/>
    </location>
</feature>
<evidence type="ECO:0000256" key="1">
    <source>
        <dbReference type="SAM" id="MobiDB-lite"/>
    </source>
</evidence>
<feature type="compositionally biased region" description="Low complexity" evidence="1">
    <location>
        <begin position="642"/>
        <end position="681"/>
    </location>
</feature>
<feature type="compositionally biased region" description="Polar residues" evidence="1">
    <location>
        <begin position="715"/>
        <end position="727"/>
    </location>
</feature>
<feature type="compositionally biased region" description="Polar residues" evidence="1">
    <location>
        <begin position="1999"/>
        <end position="2013"/>
    </location>
</feature>
<feature type="region of interest" description="Disordered" evidence="1">
    <location>
        <begin position="1324"/>
        <end position="1350"/>
    </location>
</feature>
<feature type="region of interest" description="Disordered" evidence="1">
    <location>
        <begin position="1828"/>
        <end position="1852"/>
    </location>
</feature>
<feature type="compositionally biased region" description="Low complexity" evidence="1">
    <location>
        <begin position="1230"/>
        <end position="1254"/>
    </location>
</feature>
<accession>A0A1I8Q8Q8</accession>
<protein>
    <recommendedName>
        <fullName evidence="2">Nuclear receptor coactivator 6 TRADD-N domain-containing protein</fullName>
    </recommendedName>
</protein>
<feature type="region of interest" description="Disordered" evidence="1">
    <location>
        <begin position="636"/>
        <end position="741"/>
    </location>
</feature>
<gene>
    <name evidence="3" type="primary">106086772</name>
</gene>
<dbReference type="EnsemblMetazoa" id="SCAU014931-RA">
    <property type="protein sequence ID" value="SCAU014931-PA"/>
    <property type="gene ID" value="SCAU014931"/>
</dbReference>